<accession>A0ABV8VMX6</accession>
<evidence type="ECO:0008006" key="3">
    <source>
        <dbReference type="Google" id="ProtNLM"/>
    </source>
</evidence>
<name>A0ABV8VMX6_9NOCA</name>
<sequence length="66" mass="7159">MLDPIDGTSNFVHGIGDYAVGRRRQARTPNVSESLRPLLVELNVFGCSARPRWTLLGSHRGGPVSA</sequence>
<protein>
    <recommendedName>
        <fullName evidence="3">Inositol monophosphatase family protein</fullName>
    </recommendedName>
</protein>
<dbReference type="Gene3D" id="3.30.540.10">
    <property type="entry name" value="Fructose-1,6-Bisphosphatase, subunit A, domain 1"/>
    <property type="match status" value="1"/>
</dbReference>
<proteinExistence type="predicted"/>
<evidence type="ECO:0000313" key="2">
    <source>
        <dbReference type="Proteomes" id="UP001595844"/>
    </source>
</evidence>
<dbReference type="SUPFAM" id="SSF56655">
    <property type="entry name" value="Carbohydrate phosphatase"/>
    <property type="match status" value="1"/>
</dbReference>
<keyword evidence="2" id="KW-1185">Reference proteome</keyword>
<gene>
    <name evidence="1" type="ORF">ACFO5K_25365</name>
</gene>
<comment type="caution">
    <text evidence="1">The sequence shown here is derived from an EMBL/GenBank/DDBJ whole genome shotgun (WGS) entry which is preliminary data.</text>
</comment>
<dbReference type="RefSeq" id="WP_378568036.1">
    <property type="nucleotide sequence ID" value="NZ_JBHSDL010000030.1"/>
</dbReference>
<reference evidence="2" key="1">
    <citation type="journal article" date="2019" name="Int. J. Syst. Evol. Microbiol.">
        <title>The Global Catalogue of Microorganisms (GCM) 10K type strain sequencing project: providing services to taxonomists for standard genome sequencing and annotation.</title>
        <authorList>
            <consortium name="The Broad Institute Genomics Platform"/>
            <consortium name="The Broad Institute Genome Sequencing Center for Infectious Disease"/>
            <person name="Wu L."/>
            <person name="Ma J."/>
        </authorList>
    </citation>
    <scope>NUCLEOTIDE SEQUENCE [LARGE SCALE GENOMIC DNA]</scope>
    <source>
        <strain evidence="2">IBRC-M 10490</strain>
    </source>
</reference>
<organism evidence="1 2">
    <name type="scientific">Nocardia halotolerans</name>
    <dbReference type="NCBI Taxonomy" id="1755878"/>
    <lineage>
        <taxon>Bacteria</taxon>
        <taxon>Bacillati</taxon>
        <taxon>Actinomycetota</taxon>
        <taxon>Actinomycetes</taxon>
        <taxon>Mycobacteriales</taxon>
        <taxon>Nocardiaceae</taxon>
        <taxon>Nocardia</taxon>
    </lineage>
</organism>
<dbReference type="EMBL" id="JBHSDL010000030">
    <property type="protein sequence ID" value="MFC4377414.1"/>
    <property type="molecule type" value="Genomic_DNA"/>
</dbReference>
<dbReference type="Proteomes" id="UP001595844">
    <property type="component" value="Unassembled WGS sequence"/>
</dbReference>
<evidence type="ECO:0000313" key="1">
    <source>
        <dbReference type="EMBL" id="MFC4377414.1"/>
    </source>
</evidence>